<proteinExistence type="predicted"/>
<feature type="transmembrane region" description="Helical" evidence="1">
    <location>
        <begin position="27"/>
        <end position="50"/>
    </location>
</feature>
<accession>A0AAD6YWP9</accession>
<sequence>MSTTPPPIPTSLIIPIIDGYVQGIRPAFAFILIPTVFGSMLVPLMILLFALSTPQTRRRPIFILNALAIGLGIIVGALSTHLTIRSILSPFAGVNAAENLAFTIFDVWLSWFAEAVLVVRIAAVFPRSKLPLLLAFPIVVKAARVAVNIMFSVEWARRLLHAGSSGQFVILSELPRSFFKAAFFLELFDNGYMSSLFLWRLRLQTHSVFFEGSAIERISNSNESYSSKLQRLFWIATTNFIFPLIFGVVEIITVFVGKDIILAASFEMVNTYVAIISTVFATIWSSTTSFKEAIGQNDSLASSRPVVFRMNQTKGTTNSGPVRDLNTHDIKPEYLDEIPQHGAVNN</sequence>
<name>A0AAD6YWP9_9AGAR</name>
<reference evidence="2" key="1">
    <citation type="submission" date="2023-03" db="EMBL/GenBank/DDBJ databases">
        <title>Massive genome expansion in bonnet fungi (Mycena s.s.) driven by repeated elements and novel gene families across ecological guilds.</title>
        <authorList>
            <consortium name="Lawrence Berkeley National Laboratory"/>
            <person name="Harder C.B."/>
            <person name="Miyauchi S."/>
            <person name="Viragh M."/>
            <person name="Kuo A."/>
            <person name="Thoen E."/>
            <person name="Andreopoulos B."/>
            <person name="Lu D."/>
            <person name="Skrede I."/>
            <person name="Drula E."/>
            <person name="Henrissat B."/>
            <person name="Morin E."/>
            <person name="Kohler A."/>
            <person name="Barry K."/>
            <person name="LaButti K."/>
            <person name="Morin E."/>
            <person name="Salamov A."/>
            <person name="Lipzen A."/>
            <person name="Mereny Z."/>
            <person name="Hegedus B."/>
            <person name="Baldrian P."/>
            <person name="Stursova M."/>
            <person name="Weitz H."/>
            <person name="Taylor A."/>
            <person name="Grigoriev I.V."/>
            <person name="Nagy L.G."/>
            <person name="Martin F."/>
            <person name="Kauserud H."/>
        </authorList>
    </citation>
    <scope>NUCLEOTIDE SEQUENCE</scope>
    <source>
        <strain evidence="2">CBHHK002</strain>
    </source>
</reference>
<evidence type="ECO:0000256" key="1">
    <source>
        <dbReference type="SAM" id="Phobius"/>
    </source>
</evidence>
<dbReference type="EMBL" id="JARIHO010000158">
    <property type="protein sequence ID" value="KAJ7300639.1"/>
    <property type="molecule type" value="Genomic_DNA"/>
</dbReference>
<dbReference type="Proteomes" id="UP001218218">
    <property type="component" value="Unassembled WGS sequence"/>
</dbReference>
<evidence type="ECO:0000313" key="2">
    <source>
        <dbReference type="EMBL" id="KAJ7300639.1"/>
    </source>
</evidence>
<organism evidence="2 3">
    <name type="scientific">Mycena albidolilacea</name>
    <dbReference type="NCBI Taxonomy" id="1033008"/>
    <lineage>
        <taxon>Eukaryota</taxon>
        <taxon>Fungi</taxon>
        <taxon>Dikarya</taxon>
        <taxon>Basidiomycota</taxon>
        <taxon>Agaricomycotina</taxon>
        <taxon>Agaricomycetes</taxon>
        <taxon>Agaricomycetidae</taxon>
        <taxon>Agaricales</taxon>
        <taxon>Marasmiineae</taxon>
        <taxon>Mycenaceae</taxon>
        <taxon>Mycena</taxon>
    </lineage>
</organism>
<feature type="transmembrane region" description="Helical" evidence="1">
    <location>
        <begin position="261"/>
        <end position="284"/>
    </location>
</feature>
<gene>
    <name evidence="2" type="ORF">DFH08DRAFT_908314</name>
</gene>
<keyword evidence="3" id="KW-1185">Reference proteome</keyword>
<keyword evidence="1" id="KW-1133">Transmembrane helix</keyword>
<dbReference type="AlphaFoldDB" id="A0AAD6YWP9"/>
<keyword evidence="1" id="KW-0472">Membrane</keyword>
<feature type="transmembrane region" description="Helical" evidence="1">
    <location>
        <begin position="62"/>
        <end position="88"/>
    </location>
</feature>
<keyword evidence="1" id="KW-0812">Transmembrane</keyword>
<feature type="transmembrane region" description="Helical" evidence="1">
    <location>
        <begin position="232"/>
        <end position="255"/>
    </location>
</feature>
<comment type="caution">
    <text evidence="2">The sequence shown here is derived from an EMBL/GenBank/DDBJ whole genome shotgun (WGS) entry which is preliminary data.</text>
</comment>
<protein>
    <submittedName>
        <fullName evidence="2">Uncharacterized protein</fullName>
    </submittedName>
</protein>
<feature type="transmembrane region" description="Helical" evidence="1">
    <location>
        <begin position="100"/>
        <end position="123"/>
    </location>
</feature>
<evidence type="ECO:0000313" key="3">
    <source>
        <dbReference type="Proteomes" id="UP001218218"/>
    </source>
</evidence>